<dbReference type="NCBIfam" id="NF041638">
    <property type="entry name" value="QRL_CxxC_CxxC"/>
    <property type="match status" value="1"/>
</dbReference>
<dbReference type="Proteomes" id="UP000627984">
    <property type="component" value="Unassembled WGS sequence"/>
</dbReference>
<comment type="caution">
    <text evidence="1">The sequence shown here is derived from an EMBL/GenBank/DDBJ whole genome shotgun (WGS) entry which is preliminary data.</text>
</comment>
<sequence>MSRRRVYLDPTGRKWGLPTYPWKLAPEGLATVRQLRALGLRPGGQAPVAQIMWRSLRTPTGPGVRVAYLYEIAKALPRRTPSPKQLAALAKALRARRICPECGVEQPYCLPRRWGACRPCSGGWGLAS</sequence>
<evidence type="ECO:0000313" key="1">
    <source>
        <dbReference type="EMBL" id="GGK94337.1"/>
    </source>
</evidence>
<accession>A0AA37BMP5</accession>
<dbReference type="AlphaFoldDB" id="A0AA37BMP5"/>
<dbReference type="RefSeq" id="WP_191897979.1">
    <property type="nucleotide sequence ID" value="NZ_BMQD01000029.1"/>
</dbReference>
<gene>
    <name evidence="1" type="ORF">GCM10010126_62220</name>
</gene>
<dbReference type="InterPro" id="IPR048142">
    <property type="entry name" value="QRL_CxxC_CxxC"/>
</dbReference>
<reference evidence="1" key="1">
    <citation type="journal article" date="2014" name="Int. J. Syst. Evol. Microbiol.">
        <title>Complete genome sequence of Corynebacterium casei LMG S-19264T (=DSM 44701T), isolated from a smear-ripened cheese.</title>
        <authorList>
            <consortium name="US DOE Joint Genome Institute (JGI-PGF)"/>
            <person name="Walter F."/>
            <person name="Albersmeier A."/>
            <person name="Kalinowski J."/>
            <person name="Ruckert C."/>
        </authorList>
    </citation>
    <scope>NUCLEOTIDE SEQUENCE</scope>
    <source>
        <strain evidence="1">JCM 3093</strain>
    </source>
</reference>
<protein>
    <submittedName>
        <fullName evidence="1">Uncharacterized protein</fullName>
    </submittedName>
</protein>
<proteinExistence type="predicted"/>
<name>A0AA37BMP5_9ACTN</name>
<organism evidence="1 2">
    <name type="scientific">Planomonospora parontospora</name>
    <dbReference type="NCBI Taxonomy" id="58119"/>
    <lineage>
        <taxon>Bacteria</taxon>
        <taxon>Bacillati</taxon>
        <taxon>Actinomycetota</taxon>
        <taxon>Actinomycetes</taxon>
        <taxon>Streptosporangiales</taxon>
        <taxon>Streptosporangiaceae</taxon>
        <taxon>Planomonospora</taxon>
    </lineage>
</organism>
<evidence type="ECO:0000313" key="2">
    <source>
        <dbReference type="Proteomes" id="UP000627984"/>
    </source>
</evidence>
<dbReference type="EMBL" id="BMQD01000029">
    <property type="protein sequence ID" value="GGK94337.1"/>
    <property type="molecule type" value="Genomic_DNA"/>
</dbReference>
<reference evidence="1" key="2">
    <citation type="submission" date="2022-09" db="EMBL/GenBank/DDBJ databases">
        <authorList>
            <person name="Sun Q."/>
            <person name="Ohkuma M."/>
        </authorList>
    </citation>
    <scope>NUCLEOTIDE SEQUENCE</scope>
    <source>
        <strain evidence="1">JCM 3093</strain>
    </source>
</reference>